<dbReference type="EMBL" id="CP058532">
    <property type="protein sequence ID" value="QLG29996.1"/>
    <property type="molecule type" value="Genomic_DNA"/>
</dbReference>
<keyword evidence="1" id="KW-1133">Transmembrane helix</keyword>
<evidence type="ECO:0000313" key="2">
    <source>
        <dbReference type="EMBL" id="QLG29996.1"/>
    </source>
</evidence>
<geneLocation type="plasmid" evidence="2 3">
    <name>unnamed3</name>
</geneLocation>
<organism evidence="2 3">
    <name type="scientific">Halorarum halophilum</name>
    <dbReference type="NCBI Taxonomy" id="2743090"/>
    <lineage>
        <taxon>Archaea</taxon>
        <taxon>Methanobacteriati</taxon>
        <taxon>Methanobacteriota</taxon>
        <taxon>Stenosarchaea group</taxon>
        <taxon>Halobacteria</taxon>
        <taxon>Halobacteriales</taxon>
        <taxon>Haloferacaceae</taxon>
        <taxon>Halorarum</taxon>
    </lineage>
</organism>
<keyword evidence="3" id="KW-1185">Reference proteome</keyword>
<keyword evidence="1" id="KW-0472">Membrane</keyword>
<dbReference type="KEGG" id="halg:HUG10_20535"/>
<protein>
    <submittedName>
        <fullName evidence="2">Uncharacterized protein</fullName>
    </submittedName>
</protein>
<keyword evidence="1" id="KW-0812">Transmembrane</keyword>
<reference evidence="2 3" key="1">
    <citation type="submission" date="2020-07" db="EMBL/GenBank/DDBJ databases">
        <title>Gai3-2, isolated from salt lake.</title>
        <authorList>
            <person name="Cui H."/>
            <person name="Shi X."/>
        </authorList>
    </citation>
    <scope>NUCLEOTIDE SEQUENCE [LARGE SCALE GENOMIC DNA]</scope>
    <source>
        <strain evidence="2 3">Gai3-2</strain>
        <plasmid evidence="2 3">unnamed3</plasmid>
    </source>
</reference>
<proteinExistence type="predicted"/>
<sequence length="113" mass="13081">MSTTRVEQTVHGDVKYETFTCSGCDSEAIVGTEHDLYDLNIKHRYDDDEDVVFRVGPHYTLFQFCEVCQNQPGPTARLALQKANYKRRLQGKYTAWATLLLIAEALFIWWAFL</sequence>
<dbReference type="AlphaFoldDB" id="A0A7D5KIG1"/>
<dbReference type="Proteomes" id="UP000509750">
    <property type="component" value="Plasmid unnamed3"/>
</dbReference>
<accession>A0A7D5KIG1</accession>
<evidence type="ECO:0000313" key="3">
    <source>
        <dbReference type="Proteomes" id="UP000509750"/>
    </source>
</evidence>
<feature type="transmembrane region" description="Helical" evidence="1">
    <location>
        <begin position="93"/>
        <end position="112"/>
    </location>
</feature>
<dbReference type="GeneID" id="56031274"/>
<keyword evidence="2" id="KW-0614">Plasmid</keyword>
<evidence type="ECO:0000256" key="1">
    <source>
        <dbReference type="SAM" id="Phobius"/>
    </source>
</evidence>
<name>A0A7D5KIG1_9EURY</name>
<gene>
    <name evidence="2" type="ORF">HUG10_20535</name>
</gene>
<dbReference type="RefSeq" id="WP_179171570.1">
    <property type="nucleotide sequence ID" value="NZ_CP058532.1"/>
</dbReference>